<keyword evidence="5 7" id="KW-1133">Transmembrane helix</keyword>
<dbReference type="OrthoDB" id="9808461at2"/>
<gene>
    <name evidence="10" type="ORF">CXU22_06915</name>
</gene>
<feature type="domain" description="ABC3 transporter permease C-terminal" evidence="8">
    <location>
        <begin position="402"/>
        <end position="534"/>
    </location>
</feature>
<dbReference type="Pfam" id="PF02687">
    <property type="entry name" value="FtsX"/>
    <property type="match status" value="1"/>
</dbReference>
<evidence type="ECO:0008006" key="12">
    <source>
        <dbReference type="Google" id="ProtNLM"/>
    </source>
</evidence>
<evidence type="ECO:0000256" key="5">
    <source>
        <dbReference type="ARBA" id="ARBA00022989"/>
    </source>
</evidence>
<evidence type="ECO:0000256" key="1">
    <source>
        <dbReference type="ARBA" id="ARBA00004651"/>
    </source>
</evidence>
<evidence type="ECO:0000256" key="2">
    <source>
        <dbReference type="ARBA" id="ARBA00005236"/>
    </source>
</evidence>
<proteinExistence type="inferred from homology"/>
<name>A0A2N8HEJ7_9BACT</name>
<dbReference type="InterPro" id="IPR025857">
    <property type="entry name" value="MacB_PCD"/>
</dbReference>
<dbReference type="RefSeq" id="WP_102713889.1">
    <property type="nucleotide sequence ID" value="NZ_PJKA01000010.1"/>
</dbReference>
<dbReference type="InterPro" id="IPR003838">
    <property type="entry name" value="ABC3_permease_C"/>
</dbReference>
<keyword evidence="6 7" id="KW-0472">Membrane</keyword>
<comment type="caution">
    <text evidence="10">The sequence shown here is derived from an EMBL/GenBank/DDBJ whole genome shotgun (WGS) entry which is preliminary data.</text>
</comment>
<sequence length="541" mass="60428">MKNLLSRYISLSLALRYLNPLRTFFSIITLICLLGVSLGVMVLIVVLSVMGGLQKEIQGNLFAHSPHVQVCYRNDFGVREVIPDWMELSEKLKHVPGVQSTYALIEDYALVDVQGRQRPCFFRAIDTENAAQLEDLKHLVVAGNADLDMGEKAVVSSIVAENMGLNVGDVVRVYTTRNFQEISHAYQQTELPILAEKNARELNDLKEWGKSLKAEQGREVAKKASVDHVFSLLNGLLSVPRRDAERSGLMDLLAVLNDGEALDDGTVAFPEGIRKEWETILGGFKAGQRNEADMECFRKIRELVMPKDLEVIGIYRASQHTPSPDLFIPLVIGQELLGYEDDVVQAVALRVNDPYHVETMLAPVMQALEKEKPSSAWTLETWHDRFNAWFELMQKERMMMSFVLSFISLISAFCIMAVMFTVSIQRKREIAVMKALGATPFQVVRVFLWQGVIIGFVGALLGMGLGLLVLEYRMQIQGFLAGIGFDPFPVAFHGTANIPVVIDWGELAWQGVKAFVMVVVASIIPALITARQDPARSLRSM</sequence>
<dbReference type="GO" id="GO:0098797">
    <property type="term" value="C:plasma membrane protein complex"/>
    <property type="evidence" value="ECO:0007669"/>
    <property type="project" value="TreeGrafter"/>
</dbReference>
<dbReference type="Proteomes" id="UP000236000">
    <property type="component" value="Unassembled WGS sequence"/>
</dbReference>
<feature type="transmembrane region" description="Helical" evidence="7">
    <location>
        <begin position="24"/>
        <end position="49"/>
    </location>
</feature>
<dbReference type="Pfam" id="PF12704">
    <property type="entry name" value="MacB_PCD"/>
    <property type="match status" value="1"/>
</dbReference>
<dbReference type="EMBL" id="PJKA01000010">
    <property type="protein sequence ID" value="PNC18349.1"/>
    <property type="molecule type" value="Genomic_DNA"/>
</dbReference>
<dbReference type="AlphaFoldDB" id="A0A2N8HEJ7"/>
<keyword evidence="3" id="KW-1003">Cell membrane</keyword>
<dbReference type="PANTHER" id="PTHR30489:SF0">
    <property type="entry name" value="LIPOPROTEIN-RELEASING SYSTEM TRANSMEMBRANE PROTEIN LOLE"/>
    <property type="match status" value="1"/>
</dbReference>
<evidence type="ECO:0000313" key="10">
    <source>
        <dbReference type="EMBL" id="PNC18349.1"/>
    </source>
</evidence>
<feature type="transmembrane region" description="Helical" evidence="7">
    <location>
        <begin position="479"/>
        <end position="502"/>
    </location>
</feature>
<comment type="subcellular location">
    <subcellularLocation>
        <location evidence="1">Cell membrane</location>
        <topology evidence="1">Multi-pass membrane protein</topology>
    </subcellularLocation>
</comment>
<feature type="transmembrane region" description="Helical" evidence="7">
    <location>
        <begin position="446"/>
        <end position="470"/>
    </location>
</feature>
<feature type="domain" description="MacB-like periplasmic core" evidence="9">
    <location>
        <begin position="29"/>
        <end position="175"/>
    </location>
</feature>
<feature type="transmembrane region" description="Helical" evidence="7">
    <location>
        <begin position="402"/>
        <end position="426"/>
    </location>
</feature>
<dbReference type="PANTHER" id="PTHR30489">
    <property type="entry name" value="LIPOPROTEIN-RELEASING SYSTEM TRANSMEMBRANE PROTEIN LOLE"/>
    <property type="match status" value="1"/>
</dbReference>
<evidence type="ECO:0000256" key="7">
    <source>
        <dbReference type="SAM" id="Phobius"/>
    </source>
</evidence>
<evidence type="ECO:0000259" key="8">
    <source>
        <dbReference type="Pfam" id="PF02687"/>
    </source>
</evidence>
<dbReference type="GO" id="GO:0044874">
    <property type="term" value="P:lipoprotein localization to outer membrane"/>
    <property type="evidence" value="ECO:0007669"/>
    <property type="project" value="TreeGrafter"/>
</dbReference>
<accession>A0A2N8HEJ7</accession>
<evidence type="ECO:0000256" key="4">
    <source>
        <dbReference type="ARBA" id="ARBA00022692"/>
    </source>
</evidence>
<protein>
    <recommendedName>
        <fullName evidence="12">ABC transporter permease</fullName>
    </recommendedName>
</protein>
<keyword evidence="4 7" id="KW-0812">Transmembrane</keyword>
<evidence type="ECO:0000256" key="6">
    <source>
        <dbReference type="ARBA" id="ARBA00023136"/>
    </source>
</evidence>
<organism evidence="10 11">
    <name type="scientific">Akkermansia muciniphila</name>
    <dbReference type="NCBI Taxonomy" id="239935"/>
    <lineage>
        <taxon>Bacteria</taxon>
        <taxon>Pseudomonadati</taxon>
        <taxon>Verrucomicrobiota</taxon>
        <taxon>Verrucomicrobiia</taxon>
        <taxon>Verrucomicrobiales</taxon>
        <taxon>Akkermansiaceae</taxon>
        <taxon>Akkermansia</taxon>
    </lineage>
</organism>
<evidence type="ECO:0000256" key="3">
    <source>
        <dbReference type="ARBA" id="ARBA00022475"/>
    </source>
</evidence>
<comment type="similarity">
    <text evidence="2">Belongs to the ABC-4 integral membrane protein family. LolC/E subfamily.</text>
</comment>
<dbReference type="InterPro" id="IPR051447">
    <property type="entry name" value="Lipoprotein-release_system"/>
</dbReference>
<evidence type="ECO:0000313" key="11">
    <source>
        <dbReference type="Proteomes" id="UP000236000"/>
    </source>
</evidence>
<reference evidence="10 11" key="1">
    <citation type="journal article" date="2017" name="BMC Genomics">
        <title>Genome sequencing of 39 Akkermansia muciniphila isolates reveals its population structure, genomic and functional diverisity, and global distribution in mammalian gut microbiotas.</title>
        <authorList>
            <person name="Guo X."/>
            <person name="Li S."/>
            <person name="Zhang J."/>
            <person name="Wu F."/>
            <person name="Li X."/>
            <person name="Wu D."/>
            <person name="Zhang M."/>
            <person name="Ou Z."/>
            <person name="Jie Z."/>
            <person name="Yan Q."/>
            <person name="Li P."/>
            <person name="Yi J."/>
            <person name="Peng Y."/>
        </authorList>
    </citation>
    <scope>NUCLEOTIDE SEQUENCE [LARGE SCALE GENOMIC DNA]</scope>
    <source>
        <strain evidence="10 11">GP24</strain>
    </source>
</reference>
<evidence type="ECO:0000259" key="9">
    <source>
        <dbReference type="Pfam" id="PF12704"/>
    </source>
</evidence>
<feature type="transmembrane region" description="Helical" evidence="7">
    <location>
        <begin position="508"/>
        <end position="530"/>
    </location>
</feature>